<evidence type="ECO:0000313" key="3">
    <source>
        <dbReference type="EMBL" id="GGM01876.1"/>
    </source>
</evidence>
<dbReference type="Pfam" id="PF13560">
    <property type="entry name" value="HTH_31"/>
    <property type="match status" value="1"/>
</dbReference>
<dbReference type="InterPro" id="IPR011051">
    <property type="entry name" value="RmlC_Cupin_sf"/>
</dbReference>
<dbReference type="InterPro" id="IPR050807">
    <property type="entry name" value="TransReg_Diox_bact_type"/>
</dbReference>
<dbReference type="SMART" id="SM00530">
    <property type="entry name" value="HTH_XRE"/>
    <property type="match status" value="1"/>
</dbReference>
<reference evidence="3" key="2">
    <citation type="submission" date="2020-09" db="EMBL/GenBank/DDBJ databases">
        <authorList>
            <person name="Sun Q."/>
            <person name="Zhou Y."/>
        </authorList>
    </citation>
    <scope>NUCLEOTIDE SEQUENCE</scope>
    <source>
        <strain evidence="3">CGMCC 1.6293</strain>
    </source>
</reference>
<dbReference type="Gene3D" id="2.60.120.10">
    <property type="entry name" value="Jelly Rolls"/>
    <property type="match status" value="1"/>
</dbReference>
<dbReference type="SUPFAM" id="SSF51182">
    <property type="entry name" value="RmlC-like cupins"/>
    <property type="match status" value="1"/>
</dbReference>
<comment type="caution">
    <text evidence="3">The sequence shown here is derived from an EMBL/GenBank/DDBJ whole genome shotgun (WGS) entry which is preliminary data.</text>
</comment>
<dbReference type="AlphaFoldDB" id="A0A917SX00"/>
<protein>
    <submittedName>
        <fullName evidence="3">DNA-binding protein</fullName>
    </submittedName>
</protein>
<proteinExistence type="predicted"/>
<dbReference type="PANTHER" id="PTHR46797:SF10">
    <property type="entry name" value="BLR1115 PROTEIN"/>
    <property type="match status" value="1"/>
</dbReference>
<dbReference type="InterPro" id="IPR010982">
    <property type="entry name" value="Lambda_DNA-bd_dom_sf"/>
</dbReference>
<gene>
    <name evidence="3" type="ORF">GCM10011534_24610</name>
</gene>
<dbReference type="PANTHER" id="PTHR46797">
    <property type="entry name" value="HTH-TYPE TRANSCRIPTIONAL REGULATOR"/>
    <property type="match status" value="1"/>
</dbReference>
<accession>A0A917SX00</accession>
<evidence type="ECO:0000259" key="2">
    <source>
        <dbReference type="PROSITE" id="PS50943"/>
    </source>
</evidence>
<evidence type="ECO:0000256" key="1">
    <source>
        <dbReference type="ARBA" id="ARBA00023125"/>
    </source>
</evidence>
<name>A0A917SX00_9RHOB</name>
<organism evidence="3 4">
    <name type="scientific">Pseudooceanicola nanhaiensis</name>
    <dbReference type="NCBI Taxonomy" id="375761"/>
    <lineage>
        <taxon>Bacteria</taxon>
        <taxon>Pseudomonadati</taxon>
        <taxon>Pseudomonadota</taxon>
        <taxon>Alphaproteobacteria</taxon>
        <taxon>Rhodobacterales</taxon>
        <taxon>Paracoccaceae</taxon>
        <taxon>Pseudooceanicola</taxon>
    </lineage>
</organism>
<sequence length="182" mass="19875">MDDLTTRLADRLRTLRRDRGLTLDALAGRSGVSRGTLSRIETGETSPTAEVLGRLGAAYGLPISRLMRMVEDAAPPLVRAAEQEIWEDAASGFLRRDVSPPAEALSGHVIEGRLRPGAVLRYETPPVRALEHHLVLREGGLVMEVSGTLYRLEPGDCLRYRLDGPTAFRAGPEGAAYLLFML</sequence>
<reference evidence="3" key="1">
    <citation type="journal article" date="2014" name="Int. J. Syst. Evol. Microbiol.">
        <title>Complete genome sequence of Corynebacterium casei LMG S-19264T (=DSM 44701T), isolated from a smear-ripened cheese.</title>
        <authorList>
            <consortium name="US DOE Joint Genome Institute (JGI-PGF)"/>
            <person name="Walter F."/>
            <person name="Albersmeier A."/>
            <person name="Kalinowski J."/>
            <person name="Ruckert C."/>
        </authorList>
    </citation>
    <scope>NUCLEOTIDE SEQUENCE</scope>
    <source>
        <strain evidence="3">CGMCC 1.6293</strain>
    </source>
</reference>
<dbReference type="GO" id="GO:0005829">
    <property type="term" value="C:cytosol"/>
    <property type="evidence" value="ECO:0007669"/>
    <property type="project" value="TreeGrafter"/>
</dbReference>
<dbReference type="EMBL" id="BMLF01000002">
    <property type="protein sequence ID" value="GGM01876.1"/>
    <property type="molecule type" value="Genomic_DNA"/>
</dbReference>
<dbReference type="InterPro" id="IPR001387">
    <property type="entry name" value="Cro/C1-type_HTH"/>
</dbReference>
<dbReference type="InterPro" id="IPR014710">
    <property type="entry name" value="RmlC-like_jellyroll"/>
</dbReference>
<dbReference type="Gene3D" id="1.10.260.40">
    <property type="entry name" value="lambda repressor-like DNA-binding domains"/>
    <property type="match status" value="1"/>
</dbReference>
<dbReference type="GO" id="GO:0003677">
    <property type="term" value="F:DNA binding"/>
    <property type="evidence" value="ECO:0007669"/>
    <property type="project" value="UniProtKB-KW"/>
</dbReference>
<feature type="domain" description="HTH cro/C1-type" evidence="2">
    <location>
        <begin position="12"/>
        <end position="66"/>
    </location>
</feature>
<dbReference type="CDD" id="cd00093">
    <property type="entry name" value="HTH_XRE"/>
    <property type="match status" value="1"/>
</dbReference>
<keyword evidence="4" id="KW-1185">Reference proteome</keyword>
<dbReference type="GO" id="GO:0003700">
    <property type="term" value="F:DNA-binding transcription factor activity"/>
    <property type="evidence" value="ECO:0007669"/>
    <property type="project" value="TreeGrafter"/>
</dbReference>
<dbReference type="Proteomes" id="UP000649829">
    <property type="component" value="Unassembled WGS sequence"/>
</dbReference>
<dbReference type="PROSITE" id="PS50943">
    <property type="entry name" value="HTH_CROC1"/>
    <property type="match status" value="1"/>
</dbReference>
<keyword evidence="1 3" id="KW-0238">DNA-binding</keyword>
<dbReference type="RefSeq" id="WP_028287671.1">
    <property type="nucleotide sequence ID" value="NZ_BMLF01000002.1"/>
</dbReference>
<evidence type="ECO:0000313" key="4">
    <source>
        <dbReference type="Proteomes" id="UP000649829"/>
    </source>
</evidence>
<dbReference type="SUPFAM" id="SSF47413">
    <property type="entry name" value="lambda repressor-like DNA-binding domains"/>
    <property type="match status" value="1"/>
</dbReference>